<sequence length="948" mass="99053">MLLRRRPPGLLAAFERLAGAAAPGCRDLGDQQRFLAAEAVKEDDGSAENPMVAQGARELGLDRVPLSDLKEMSRVSLPSKEALELDVGQPKKKRLTWGDIPGAMELLEPFEPRDPPRAPVYDSAEWINTHYPRYGYAARSPLYSWRDWATSALPAADTEAYLATEALLADDEARGGLVRQAQWELARLWDWQQRRVRLGMTADLPEEASSSAHASTSSSAAAPTPTPQAAPAAAAAAAAAPAAAQEVASAAPSDAAVEVESEPDGAAASAAAGSGSVLEVLEATGLYDKEAAGPSGARSRSSSKAPGASRVLPPGEGVGDMSFDEWAKTVLAGKSLRERTVLINQVQERAEAGREARYRGRRRTVRAEIERVHVPQRDGEDTFLPAAPYDTEAAAAPALPPLDTAALADAAERLEAQARSPLNAAGAGAGDPAGLPQLGRSRARARARQGQAGGAGPLGSQSRWSELEALDRTILEERLVAEMAAEVAPKFLGRQRAHWEPTADGWEFDLAVRPPTPALDLLTDTLEVKYRDLLLKRDAVTTLQRRLHAQRLDASGGEAGELPPLALGVPQRLSAAERAAIVAKLDAALAAGDVRAYRSRACGLYRNGLISAGELDACLAAAAAAEGPGAPQQLPESGPEARDALYAALRGGRGSGPTIASEAAVKRAAGAGGIASLDEARGLWQAVLVRAGLAAAGPSLEEVLAGGEGSAGQVALLQAQLRRVSSHTDGGHGSGGADASSASSSGSGGSGGDSLQARLWGRIVDSATTAASAAAPDEGASAARAAGSAMDAPQELLDVASLQERHRAELYASPAVPAPYPGASRLLRWEQDIYLHAMAATAPHPKERRAALSVHAAQLAEEAGLTRAALNHMLRVAGPRAQGGRYDPATGDIRLVCDRFPTREENRRWCLEALHRLLAEANRVAPSQRFLFAADSKRRGGGVSSPFL</sequence>
<feature type="region of interest" description="Disordered" evidence="1">
    <location>
        <begin position="207"/>
        <end position="228"/>
    </location>
</feature>
<feature type="region of interest" description="Disordered" evidence="1">
    <location>
        <begin position="723"/>
        <end position="753"/>
    </location>
</feature>
<dbReference type="Proteomes" id="UP000247498">
    <property type="component" value="Unassembled WGS sequence"/>
</dbReference>
<comment type="caution">
    <text evidence="3">The sequence shown here is derived from an EMBL/GenBank/DDBJ whole genome shotgun (WGS) entry which is preliminary data.</text>
</comment>
<reference evidence="3 4" key="1">
    <citation type="journal article" date="2018" name="Sci. Rep.">
        <title>Raphidocelis subcapitata (=Pseudokirchneriella subcapitata) provides an insight into genome evolution and environmental adaptations in the Sphaeropleales.</title>
        <authorList>
            <person name="Suzuki S."/>
            <person name="Yamaguchi H."/>
            <person name="Nakajima N."/>
            <person name="Kawachi M."/>
        </authorList>
    </citation>
    <scope>NUCLEOTIDE SEQUENCE [LARGE SCALE GENOMIC DNA]</scope>
    <source>
        <strain evidence="3 4">NIES-35</strain>
    </source>
</reference>
<protein>
    <recommendedName>
        <fullName evidence="2">Small ribosomal subunit protein mS35 mitochondrial conserved domain-containing protein</fullName>
    </recommendedName>
</protein>
<dbReference type="OrthoDB" id="283424at2759"/>
<dbReference type="InterPro" id="IPR019349">
    <property type="entry name" value="Ribosomal_mS35_mit"/>
</dbReference>
<evidence type="ECO:0000256" key="1">
    <source>
        <dbReference type="SAM" id="MobiDB-lite"/>
    </source>
</evidence>
<feature type="domain" description="Small ribosomal subunit protein mS35 mitochondrial conserved" evidence="2">
    <location>
        <begin position="840"/>
        <end position="924"/>
    </location>
</feature>
<organism evidence="3 4">
    <name type="scientific">Raphidocelis subcapitata</name>
    <dbReference type="NCBI Taxonomy" id="307507"/>
    <lineage>
        <taxon>Eukaryota</taxon>
        <taxon>Viridiplantae</taxon>
        <taxon>Chlorophyta</taxon>
        <taxon>core chlorophytes</taxon>
        <taxon>Chlorophyceae</taxon>
        <taxon>CS clade</taxon>
        <taxon>Sphaeropleales</taxon>
        <taxon>Selenastraceae</taxon>
        <taxon>Raphidocelis</taxon>
    </lineage>
</organism>
<proteinExistence type="predicted"/>
<dbReference type="AlphaFoldDB" id="A0A2V0PLI2"/>
<dbReference type="PANTHER" id="PTHR13490:SF0">
    <property type="entry name" value="SMALL RIBOSOMAL SUBUNIT PROTEIN MS35"/>
    <property type="match status" value="1"/>
</dbReference>
<evidence type="ECO:0000313" key="3">
    <source>
        <dbReference type="EMBL" id="GBF98913.1"/>
    </source>
</evidence>
<keyword evidence="4" id="KW-1185">Reference proteome</keyword>
<dbReference type="PANTHER" id="PTHR13490">
    <property type="entry name" value="MITOCHONDRIAL 28S RIBOSOMAL PROTEIN S28"/>
    <property type="match status" value="1"/>
</dbReference>
<accession>A0A2V0PLI2</accession>
<dbReference type="GO" id="GO:0003735">
    <property type="term" value="F:structural constituent of ribosome"/>
    <property type="evidence" value="ECO:0007669"/>
    <property type="project" value="InterPro"/>
</dbReference>
<dbReference type="GO" id="GO:0032543">
    <property type="term" value="P:mitochondrial translation"/>
    <property type="evidence" value="ECO:0007669"/>
    <property type="project" value="InterPro"/>
</dbReference>
<gene>
    <name evidence="3" type="ORF">Rsub_11705</name>
</gene>
<dbReference type="InParanoid" id="A0A2V0PLI2"/>
<feature type="compositionally biased region" description="Low complexity" evidence="1">
    <location>
        <begin position="422"/>
        <end position="440"/>
    </location>
</feature>
<evidence type="ECO:0000313" key="4">
    <source>
        <dbReference type="Proteomes" id="UP000247498"/>
    </source>
</evidence>
<feature type="compositionally biased region" description="Low complexity" evidence="1">
    <location>
        <begin position="265"/>
        <end position="274"/>
    </location>
</feature>
<dbReference type="InterPro" id="IPR039848">
    <property type="entry name" value="Ribosomal_mS35_mt"/>
</dbReference>
<feature type="region of interest" description="Disordered" evidence="1">
    <location>
        <begin position="290"/>
        <end position="318"/>
    </location>
</feature>
<name>A0A2V0PLI2_9CHLO</name>
<dbReference type="EMBL" id="BDRX01000139">
    <property type="protein sequence ID" value="GBF98913.1"/>
    <property type="molecule type" value="Genomic_DNA"/>
</dbReference>
<feature type="region of interest" description="Disordered" evidence="1">
    <location>
        <begin position="422"/>
        <end position="463"/>
    </location>
</feature>
<dbReference type="STRING" id="307507.A0A2V0PLI2"/>
<dbReference type="Pfam" id="PF10213">
    <property type="entry name" value="MRP-S28"/>
    <property type="match status" value="1"/>
</dbReference>
<feature type="compositionally biased region" description="Low complexity" evidence="1">
    <location>
        <begin position="292"/>
        <end position="310"/>
    </location>
</feature>
<evidence type="ECO:0000259" key="2">
    <source>
        <dbReference type="Pfam" id="PF10213"/>
    </source>
</evidence>
<dbReference type="GO" id="GO:0005763">
    <property type="term" value="C:mitochondrial small ribosomal subunit"/>
    <property type="evidence" value="ECO:0007669"/>
    <property type="project" value="TreeGrafter"/>
</dbReference>
<feature type="region of interest" description="Disordered" evidence="1">
    <location>
        <begin position="253"/>
        <end position="274"/>
    </location>
</feature>